<gene>
    <name evidence="8" type="primary">CYP71D10</name>
</gene>
<comment type="similarity">
    <text evidence="1">Belongs to the cytochrome P450 family.</text>
</comment>
<keyword evidence="3" id="KW-0479">Metal-binding</keyword>
<keyword evidence="7" id="KW-0472">Membrane</keyword>
<protein>
    <submittedName>
        <fullName evidence="8">Cytochrome P450 71D10</fullName>
    </submittedName>
</protein>
<organism evidence="8">
    <name type="scientific">Lonicera macranthoides</name>
    <dbReference type="NCBI Taxonomy" id="638627"/>
    <lineage>
        <taxon>Eukaryota</taxon>
        <taxon>Viridiplantae</taxon>
        <taxon>Streptophyta</taxon>
        <taxon>Embryophyta</taxon>
        <taxon>Tracheophyta</taxon>
        <taxon>Spermatophyta</taxon>
        <taxon>Magnoliopsida</taxon>
        <taxon>eudicotyledons</taxon>
        <taxon>Gunneridae</taxon>
        <taxon>Pentapetalae</taxon>
        <taxon>asterids</taxon>
        <taxon>campanulids</taxon>
        <taxon>Dipsacales</taxon>
        <taxon>Caprifoliaceae</taxon>
        <taxon>Lonicera</taxon>
    </lineage>
</organism>
<reference evidence="8" key="1">
    <citation type="submission" date="2023-05" db="EMBL/GenBank/DDBJ databases">
        <authorList>
            <person name="Zhou X."/>
        </authorList>
    </citation>
    <scope>NUCLEOTIDE SEQUENCE</scope>
</reference>
<keyword evidence="5" id="KW-0408">Iron</keyword>
<evidence type="ECO:0000256" key="1">
    <source>
        <dbReference type="ARBA" id="ARBA00010617"/>
    </source>
</evidence>
<dbReference type="SUPFAM" id="SSF48264">
    <property type="entry name" value="Cytochrome P450"/>
    <property type="match status" value="1"/>
</dbReference>
<keyword evidence="7" id="KW-1133">Transmembrane helix</keyword>
<dbReference type="PRINTS" id="PR00463">
    <property type="entry name" value="EP450I"/>
</dbReference>
<dbReference type="AlphaFoldDB" id="A0AA49X7K8"/>
<sequence>MELQYPYFSLLFPFLLFLFMLINFLKKSKDKSSTEKLPPGPRQLPLIGNLHQVVGSLTHHILRDLANKYGPLMYLRLGEIPTVVVSSPKIAEEVLKTHGIIFAERPYILGPIILSYNCSDIAFSPYGDYWRQLRKICTIELLSSKRVQTFRSIREEEVLNLVKAISSNAGSATNLSKQIFSLTYGITARTALGKKSKDQETFITLIEEAVKVTAGFTIADMYPSVKLLQSISRLRPRLEKLHGKLDKILENIVFEHRERNRTSKISKGEVNEDLVDVLLRIQKDGNLEFPVTDNTVKAVIMVSGFSIYLSIFYGFSIYLMCLVFFPILSMLEVHCKELAGFINNPKLKVYECYFRTFSVLGVKHHQQLWSGQCQK</sequence>
<keyword evidence="2" id="KW-0349">Heme</keyword>
<dbReference type="InterPro" id="IPR036396">
    <property type="entry name" value="Cyt_P450_sf"/>
</dbReference>
<dbReference type="EMBL" id="OQ934046">
    <property type="protein sequence ID" value="WLM68356.1"/>
    <property type="molecule type" value="mRNA"/>
</dbReference>
<evidence type="ECO:0000256" key="2">
    <source>
        <dbReference type="ARBA" id="ARBA00022617"/>
    </source>
</evidence>
<dbReference type="PANTHER" id="PTHR47955">
    <property type="entry name" value="CYTOCHROME P450 FAMILY 71 PROTEIN"/>
    <property type="match status" value="1"/>
</dbReference>
<keyword evidence="7" id="KW-0812">Transmembrane</keyword>
<evidence type="ECO:0000313" key="8">
    <source>
        <dbReference type="EMBL" id="WLM68356.1"/>
    </source>
</evidence>
<dbReference type="GO" id="GO:0005506">
    <property type="term" value="F:iron ion binding"/>
    <property type="evidence" value="ECO:0007669"/>
    <property type="project" value="InterPro"/>
</dbReference>
<dbReference type="PANTHER" id="PTHR47955:SF8">
    <property type="entry name" value="CYTOCHROME P450 71D11-LIKE"/>
    <property type="match status" value="1"/>
</dbReference>
<dbReference type="GO" id="GO:0020037">
    <property type="term" value="F:heme binding"/>
    <property type="evidence" value="ECO:0007669"/>
    <property type="project" value="InterPro"/>
</dbReference>
<dbReference type="GO" id="GO:0004497">
    <property type="term" value="F:monooxygenase activity"/>
    <property type="evidence" value="ECO:0007669"/>
    <property type="project" value="UniProtKB-KW"/>
</dbReference>
<dbReference type="Gene3D" id="1.10.630.10">
    <property type="entry name" value="Cytochrome P450"/>
    <property type="match status" value="1"/>
</dbReference>
<dbReference type="GO" id="GO:0016705">
    <property type="term" value="F:oxidoreductase activity, acting on paired donors, with incorporation or reduction of molecular oxygen"/>
    <property type="evidence" value="ECO:0007669"/>
    <property type="project" value="InterPro"/>
</dbReference>
<feature type="transmembrane region" description="Helical" evidence="7">
    <location>
        <begin position="6"/>
        <end position="25"/>
    </location>
</feature>
<evidence type="ECO:0000256" key="5">
    <source>
        <dbReference type="ARBA" id="ARBA00023004"/>
    </source>
</evidence>
<evidence type="ECO:0000256" key="7">
    <source>
        <dbReference type="SAM" id="Phobius"/>
    </source>
</evidence>
<keyword evidence="6" id="KW-0503">Monooxygenase</keyword>
<name>A0AA49X7K8_9DIPS</name>
<feature type="transmembrane region" description="Helical" evidence="7">
    <location>
        <begin position="307"/>
        <end position="328"/>
    </location>
</feature>
<dbReference type="Pfam" id="PF00067">
    <property type="entry name" value="p450"/>
    <property type="match status" value="1"/>
</dbReference>
<dbReference type="InterPro" id="IPR001128">
    <property type="entry name" value="Cyt_P450"/>
</dbReference>
<evidence type="ECO:0000256" key="6">
    <source>
        <dbReference type="ARBA" id="ARBA00023033"/>
    </source>
</evidence>
<evidence type="ECO:0000256" key="3">
    <source>
        <dbReference type="ARBA" id="ARBA00022723"/>
    </source>
</evidence>
<dbReference type="InterPro" id="IPR002401">
    <property type="entry name" value="Cyt_P450_E_grp-I"/>
</dbReference>
<accession>A0AA49X7K8</accession>
<keyword evidence="4" id="KW-0560">Oxidoreductase</keyword>
<proteinExistence type="evidence at transcript level"/>
<evidence type="ECO:0000256" key="4">
    <source>
        <dbReference type="ARBA" id="ARBA00023002"/>
    </source>
</evidence>